<feature type="domain" description="Major facilitator superfamily (MFS) profile" evidence="5">
    <location>
        <begin position="108"/>
        <end position="511"/>
    </location>
</feature>
<feature type="region of interest" description="Disordered" evidence="3">
    <location>
        <begin position="73"/>
        <end position="94"/>
    </location>
</feature>
<feature type="compositionally biased region" description="Basic and acidic residues" evidence="3">
    <location>
        <begin position="1"/>
        <end position="15"/>
    </location>
</feature>
<comment type="caution">
    <text evidence="6">The sequence shown here is derived from an EMBL/GenBank/DDBJ whole genome shotgun (WGS) entry which is preliminary data.</text>
</comment>
<gene>
    <name evidence="6" type="ORF">BCR35DRAFT_348924</name>
</gene>
<evidence type="ECO:0000256" key="4">
    <source>
        <dbReference type="SAM" id="Phobius"/>
    </source>
</evidence>
<dbReference type="InterPro" id="IPR050327">
    <property type="entry name" value="Proton-linked_MCT"/>
</dbReference>
<feature type="transmembrane region" description="Helical" evidence="4">
    <location>
        <begin position="202"/>
        <end position="222"/>
    </location>
</feature>
<feature type="transmembrane region" description="Helical" evidence="4">
    <location>
        <begin position="177"/>
        <end position="196"/>
    </location>
</feature>
<dbReference type="PANTHER" id="PTHR11360:SF284">
    <property type="entry name" value="EG:103B4.3 PROTEIN-RELATED"/>
    <property type="match status" value="1"/>
</dbReference>
<dbReference type="InterPro" id="IPR020846">
    <property type="entry name" value="MFS_dom"/>
</dbReference>
<comment type="similarity">
    <text evidence="2">Belongs to the major facilitator superfamily. Monocarboxylate porter (TC 2.A.1.13) family.</text>
</comment>
<feature type="transmembrane region" description="Helical" evidence="4">
    <location>
        <begin position="453"/>
        <end position="476"/>
    </location>
</feature>
<feature type="transmembrane region" description="Helical" evidence="4">
    <location>
        <begin position="421"/>
        <end position="441"/>
    </location>
</feature>
<dbReference type="InterPro" id="IPR036259">
    <property type="entry name" value="MFS_trans_sf"/>
</dbReference>
<dbReference type="AlphaFoldDB" id="A0A1Y2G3M4"/>
<dbReference type="PANTHER" id="PTHR11360">
    <property type="entry name" value="MONOCARBOXYLATE TRANSPORTER"/>
    <property type="match status" value="1"/>
</dbReference>
<feature type="transmembrane region" description="Helical" evidence="4">
    <location>
        <begin position="279"/>
        <end position="299"/>
    </location>
</feature>
<dbReference type="GO" id="GO:0016020">
    <property type="term" value="C:membrane"/>
    <property type="evidence" value="ECO:0007669"/>
    <property type="project" value="UniProtKB-SubCell"/>
</dbReference>
<evidence type="ECO:0000313" key="7">
    <source>
        <dbReference type="Proteomes" id="UP000193467"/>
    </source>
</evidence>
<dbReference type="Proteomes" id="UP000193467">
    <property type="component" value="Unassembled WGS sequence"/>
</dbReference>
<feature type="region of interest" description="Disordered" evidence="3">
    <location>
        <begin position="1"/>
        <end position="60"/>
    </location>
</feature>
<protein>
    <submittedName>
        <fullName evidence="6">Major facilitator superfamily domain-containing protein</fullName>
    </submittedName>
</protein>
<reference evidence="6 7" key="1">
    <citation type="submission" date="2016-07" db="EMBL/GenBank/DDBJ databases">
        <title>Pervasive Adenine N6-methylation of Active Genes in Fungi.</title>
        <authorList>
            <consortium name="DOE Joint Genome Institute"/>
            <person name="Mondo S.J."/>
            <person name="Dannebaum R.O."/>
            <person name="Kuo R.C."/>
            <person name="Labutti K."/>
            <person name="Haridas S."/>
            <person name="Kuo A."/>
            <person name="Salamov A."/>
            <person name="Ahrendt S.R."/>
            <person name="Lipzen A."/>
            <person name="Sullivan W."/>
            <person name="Andreopoulos W.B."/>
            <person name="Clum A."/>
            <person name="Lindquist E."/>
            <person name="Daum C."/>
            <person name="Ramamoorthy G.K."/>
            <person name="Gryganskyi A."/>
            <person name="Culley D."/>
            <person name="Magnuson J.K."/>
            <person name="James T.Y."/>
            <person name="O'Malley M.A."/>
            <person name="Stajich J.E."/>
            <person name="Spatafora J.W."/>
            <person name="Visel A."/>
            <person name="Grigoriev I.V."/>
        </authorList>
    </citation>
    <scope>NUCLEOTIDE SEQUENCE [LARGE SCALE GENOMIC DNA]</scope>
    <source>
        <strain evidence="6 7">62-1032</strain>
    </source>
</reference>
<dbReference type="SUPFAM" id="SSF103473">
    <property type="entry name" value="MFS general substrate transporter"/>
    <property type="match status" value="1"/>
</dbReference>
<dbReference type="GO" id="GO:0022857">
    <property type="term" value="F:transmembrane transporter activity"/>
    <property type="evidence" value="ECO:0007669"/>
    <property type="project" value="InterPro"/>
</dbReference>
<dbReference type="OrthoDB" id="2213137at2759"/>
<keyword evidence="4" id="KW-0812">Transmembrane</keyword>
<feature type="transmembrane region" description="Helical" evidence="4">
    <location>
        <begin position="328"/>
        <end position="355"/>
    </location>
</feature>
<feature type="compositionally biased region" description="Basic and acidic residues" evidence="3">
    <location>
        <begin position="25"/>
        <end position="37"/>
    </location>
</feature>
<comment type="subcellular location">
    <subcellularLocation>
        <location evidence="1">Membrane</location>
        <topology evidence="1">Multi-pass membrane protein</topology>
    </subcellularLocation>
</comment>
<evidence type="ECO:0000259" key="5">
    <source>
        <dbReference type="PROSITE" id="PS50850"/>
    </source>
</evidence>
<feature type="transmembrane region" description="Helical" evidence="4">
    <location>
        <begin position="394"/>
        <end position="415"/>
    </location>
</feature>
<dbReference type="Gene3D" id="1.20.1250.20">
    <property type="entry name" value="MFS general substrate transporter like domains"/>
    <property type="match status" value="1"/>
</dbReference>
<sequence>MNDDARHQPPKETLDRPASALTFVDDSRAPKQVEPRTRRPSATQPNTDEGFSSLRPIRSNEIGVMEGVLAMREPDEEDEKEGSSDGKEGASALEPEWTYPDGGLRAWLVVFGCWCFAASQLSTGMVWGVLVQYLHQNVYPDTPLSVLNVCGGLGNFVSSVGALLAGRLGDKYGYEKIIALGAVLFCITLMLSAFTYKNLVGLFLVQGCMLGAAIGFGFPLTMSMPSMWFKKRRGLATGIATSGTGFGGAILSLILRALLPRRDPRLKAGLLSCLQGYRNTMLIWSAMNVAISIFAFNLIKTREPPRKPGESRVEKNWLPRGVWKDGAFYSLGICVFIGIFGYLCPFTFLVTYTTVKVPSMSSGLQPAIPLVIGNAASGAGRVMSGFLADRFGPVNMLFASFFVGGLLQAIFWPFADTYGKIIAFSFLYGLTASWFVSLLPVASAQLFGMRSLATITGFMVLVNAPGMFVGAVIGGVVLTGSGGSYKAVAYYGGGTMLVGAAALLYARFQREPRLLARF</sequence>
<name>A0A1Y2G3M4_9BASI</name>
<proteinExistence type="inferred from homology"/>
<dbReference type="InParanoid" id="A0A1Y2G3M4"/>
<feature type="transmembrane region" description="Helical" evidence="4">
    <location>
        <begin position="146"/>
        <end position="165"/>
    </location>
</feature>
<keyword evidence="7" id="KW-1185">Reference proteome</keyword>
<dbReference type="InterPro" id="IPR011701">
    <property type="entry name" value="MFS"/>
</dbReference>
<organism evidence="6 7">
    <name type="scientific">Leucosporidium creatinivorum</name>
    <dbReference type="NCBI Taxonomy" id="106004"/>
    <lineage>
        <taxon>Eukaryota</taxon>
        <taxon>Fungi</taxon>
        <taxon>Dikarya</taxon>
        <taxon>Basidiomycota</taxon>
        <taxon>Pucciniomycotina</taxon>
        <taxon>Microbotryomycetes</taxon>
        <taxon>Leucosporidiales</taxon>
        <taxon>Leucosporidium</taxon>
    </lineage>
</organism>
<evidence type="ECO:0000313" key="6">
    <source>
        <dbReference type="EMBL" id="ORY92546.1"/>
    </source>
</evidence>
<dbReference type="EMBL" id="MCGR01000001">
    <property type="protein sequence ID" value="ORY92546.1"/>
    <property type="molecule type" value="Genomic_DNA"/>
</dbReference>
<evidence type="ECO:0000256" key="3">
    <source>
        <dbReference type="SAM" id="MobiDB-lite"/>
    </source>
</evidence>
<keyword evidence="4" id="KW-0472">Membrane</keyword>
<feature type="transmembrane region" description="Helical" evidence="4">
    <location>
        <begin position="488"/>
        <end position="508"/>
    </location>
</feature>
<feature type="transmembrane region" description="Helical" evidence="4">
    <location>
        <begin position="106"/>
        <end position="134"/>
    </location>
</feature>
<feature type="compositionally biased region" description="Polar residues" evidence="3">
    <location>
        <begin position="40"/>
        <end position="50"/>
    </location>
</feature>
<accession>A0A1Y2G3M4</accession>
<evidence type="ECO:0000256" key="2">
    <source>
        <dbReference type="ARBA" id="ARBA00006727"/>
    </source>
</evidence>
<evidence type="ECO:0000256" key="1">
    <source>
        <dbReference type="ARBA" id="ARBA00004141"/>
    </source>
</evidence>
<keyword evidence="4" id="KW-1133">Transmembrane helix</keyword>
<dbReference type="Pfam" id="PF07690">
    <property type="entry name" value="MFS_1"/>
    <property type="match status" value="1"/>
</dbReference>
<feature type="transmembrane region" description="Helical" evidence="4">
    <location>
        <begin position="234"/>
        <end position="259"/>
    </location>
</feature>
<dbReference type="PROSITE" id="PS50850">
    <property type="entry name" value="MFS"/>
    <property type="match status" value="1"/>
</dbReference>